<protein>
    <submittedName>
        <fullName evidence="2">Uncharacterized protein</fullName>
    </submittedName>
</protein>
<sequence>EKAEALGLEWAKLAELPLVEPIPDWNTGLQVEMIKEMVSWKESSSKGASSGDSIADPKGLKPPALEAIL</sequence>
<evidence type="ECO:0000313" key="2">
    <source>
        <dbReference type="EMBL" id="CAK8999778.1"/>
    </source>
</evidence>
<proteinExistence type="predicted"/>
<name>A0ABP0IB00_9DINO</name>
<dbReference type="Proteomes" id="UP001642484">
    <property type="component" value="Unassembled WGS sequence"/>
</dbReference>
<feature type="region of interest" description="Disordered" evidence="1">
    <location>
        <begin position="42"/>
        <end position="69"/>
    </location>
</feature>
<reference evidence="2 3" key="1">
    <citation type="submission" date="2024-02" db="EMBL/GenBank/DDBJ databases">
        <authorList>
            <person name="Chen Y."/>
            <person name="Shah S."/>
            <person name="Dougan E. K."/>
            <person name="Thang M."/>
            <person name="Chan C."/>
        </authorList>
    </citation>
    <scope>NUCLEOTIDE SEQUENCE [LARGE SCALE GENOMIC DNA]</scope>
</reference>
<feature type="non-terminal residue" evidence="2">
    <location>
        <position position="1"/>
    </location>
</feature>
<accession>A0ABP0IB00</accession>
<evidence type="ECO:0000256" key="1">
    <source>
        <dbReference type="SAM" id="MobiDB-lite"/>
    </source>
</evidence>
<keyword evidence="3" id="KW-1185">Reference proteome</keyword>
<gene>
    <name evidence="2" type="ORF">CCMP2556_LOCUS5797</name>
</gene>
<feature type="compositionally biased region" description="Low complexity" evidence="1">
    <location>
        <begin position="42"/>
        <end position="56"/>
    </location>
</feature>
<comment type="caution">
    <text evidence="2">The sequence shown here is derived from an EMBL/GenBank/DDBJ whole genome shotgun (WGS) entry which is preliminary data.</text>
</comment>
<feature type="non-terminal residue" evidence="2">
    <location>
        <position position="69"/>
    </location>
</feature>
<evidence type="ECO:0000313" key="3">
    <source>
        <dbReference type="Proteomes" id="UP001642484"/>
    </source>
</evidence>
<organism evidence="2 3">
    <name type="scientific">Durusdinium trenchii</name>
    <dbReference type="NCBI Taxonomy" id="1381693"/>
    <lineage>
        <taxon>Eukaryota</taxon>
        <taxon>Sar</taxon>
        <taxon>Alveolata</taxon>
        <taxon>Dinophyceae</taxon>
        <taxon>Suessiales</taxon>
        <taxon>Symbiodiniaceae</taxon>
        <taxon>Durusdinium</taxon>
    </lineage>
</organism>
<dbReference type="EMBL" id="CAXAMN010002469">
    <property type="protein sequence ID" value="CAK8999778.1"/>
    <property type="molecule type" value="Genomic_DNA"/>
</dbReference>